<gene>
    <name evidence="2" type="ORF">CDAR_255491</name>
</gene>
<evidence type="ECO:0000313" key="3">
    <source>
        <dbReference type="Proteomes" id="UP001054837"/>
    </source>
</evidence>
<dbReference type="Proteomes" id="UP001054837">
    <property type="component" value="Unassembled WGS sequence"/>
</dbReference>
<organism evidence="2 3">
    <name type="scientific">Caerostris darwini</name>
    <dbReference type="NCBI Taxonomy" id="1538125"/>
    <lineage>
        <taxon>Eukaryota</taxon>
        <taxon>Metazoa</taxon>
        <taxon>Ecdysozoa</taxon>
        <taxon>Arthropoda</taxon>
        <taxon>Chelicerata</taxon>
        <taxon>Arachnida</taxon>
        <taxon>Araneae</taxon>
        <taxon>Araneomorphae</taxon>
        <taxon>Entelegynae</taxon>
        <taxon>Araneoidea</taxon>
        <taxon>Araneidae</taxon>
        <taxon>Caerostris</taxon>
    </lineage>
</organism>
<feature type="region of interest" description="Disordered" evidence="1">
    <location>
        <begin position="1"/>
        <end position="24"/>
    </location>
</feature>
<keyword evidence="3" id="KW-1185">Reference proteome</keyword>
<reference evidence="2 3" key="1">
    <citation type="submission" date="2021-06" db="EMBL/GenBank/DDBJ databases">
        <title>Caerostris darwini draft genome.</title>
        <authorList>
            <person name="Kono N."/>
            <person name="Arakawa K."/>
        </authorList>
    </citation>
    <scope>NUCLEOTIDE SEQUENCE [LARGE SCALE GENOMIC DNA]</scope>
</reference>
<name>A0AAV4NPW0_9ARAC</name>
<protein>
    <submittedName>
        <fullName evidence="2">Uncharacterized protein</fullName>
    </submittedName>
</protein>
<evidence type="ECO:0000256" key="1">
    <source>
        <dbReference type="SAM" id="MobiDB-lite"/>
    </source>
</evidence>
<sequence>MLEREGSKGVVWSDTKGRKGGRRGRSCFAGTWVTCQTKLPCSELGRFWEGVKGTSLRTREKEACAAPPVGSLTPTAGNQ</sequence>
<accession>A0AAV4NPW0</accession>
<proteinExistence type="predicted"/>
<dbReference type="AlphaFoldDB" id="A0AAV4NPW0"/>
<comment type="caution">
    <text evidence="2">The sequence shown here is derived from an EMBL/GenBank/DDBJ whole genome shotgun (WGS) entry which is preliminary data.</text>
</comment>
<evidence type="ECO:0000313" key="2">
    <source>
        <dbReference type="EMBL" id="GIX86829.1"/>
    </source>
</evidence>
<dbReference type="EMBL" id="BPLQ01001925">
    <property type="protein sequence ID" value="GIX86829.1"/>
    <property type="molecule type" value="Genomic_DNA"/>
</dbReference>